<dbReference type="OrthoDB" id="255903at2"/>
<accession>A0A5C5V3V8</accession>
<keyword evidence="2" id="KW-0731">Sigma factor</keyword>
<comment type="caution">
    <text evidence="6">The sequence shown here is derived from an EMBL/GenBank/DDBJ whole genome shotgun (WGS) entry which is preliminary data.</text>
</comment>
<dbReference type="InterPro" id="IPR039425">
    <property type="entry name" value="RNA_pol_sigma-70-like"/>
</dbReference>
<dbReference type="PANTHER" id="PTHR43133:SF8">
    <property type="entry name" value="RNA POLYMERASE SIGMA FACTOR HI_1459-RELATED"/>
    <property type="match status" value="1"/>
</dbReference>
<evidence type="ECO:0000256" key="3">
    <source>
        <dbReference type="ARBA" id="ARBA00023125"/>
    </source>
</evidence>
<dbReference type="InterPro" id="IPR007627">
    <property type="entry name" value="RNA_pol_sigma70_r2"/>
</dbReference>
<dbReference type="InterPro" id="IPR014284">
    <property type="entry name" value="RNA_pol_sigma-70_dom"/>
</dbReference>
<dbReference type="EMBL" id="SJPF01000003">
    <property type="protein sequence ID" value="TWT32619.1"/>
    <property type="molecule type" value="Genomic_DNA"/>
</dbReference>
<dbReference type="NCBIfam" id="TIGR02937">
    <property type="entry name" value="sigma70-ECF"/>
    <property type="match status" value="1"/>
</dbReference>
<dbReference type="PANTHER" id="PTHR43133">
    <property type="entry name" value="RNA POLYMERASE ECF-TYPE SIGMA FACTO"/>
    <property type="match status" value="1"/>
</dbReference>
<keyword evidence="3" id="KW-0238">DNA-binding</keyword>
<protein>
    <submittedName>
        <fullName evidence="6">RNA polymerase sigma factor RpoE</fullName>
    </submittedName>
</protein>
<gene>
    <name evidence="6" type="ORF">Enr8_24240</name>
</gene>
<evidence type="ECO:0000256" key="2">
    <source>
        <dbReference type="ARBA" id="ARBA00023082"/>
    </source>
</evidence>
<dbReference type="SUPFAM" id="SSF88946">
    <property type="entry name" value="Sigma2 domain of RNA polymerase sigma factors"/>
    <property type="match status" value="1"/>
</dbReference>
<sequence>MPPLPDTRETLIRRLPDAADVEAWDAFIELYEPLLFRLARSKGMQQADAEDFVQEVLAAVAKAVGRWVDKDDRGAFKAWLFRIAQNMAINFMTRPKHQRIGSGDSQIAGLLAQLPDPNSESTQLFALEYRREQFRCAAEQVRGQVNERQWQAFWKTSVEATPIPQVAAELQMTVGSVYIARSRITKRIREKISSLEEQSQ</sequence>
<dbReference type="GO" id="GO:0016987">
    <property type="term" value="F:sigma factor activity"/>
    <property type="evidence" value="ECO:0007669"/>
    <property type="project" value="UniProtKB-KW"/>
</dbReference>
<evidence type="ECO:0000313" key="6">
    <source>
        <dbReference type="EMBL" id="TWT32619.1"/>
    </source>
</evidence>
<keyword evidence="4" id="KW-0804">Transcription</keyword>
<dbReference type="GO" id="GO:0003677">
    <property type="term" value="F:DNA binding"/>
    <property type="evidence" value="ECO:0007669"/>
    <property type="project" value="UniProtKB-KW"/>
</dbReference>
<dbReference type="InterPro" id="IPR013325">
    <property type="entry name" value="RNA_pol_sigma_r2"/>
</dbReference>
<evidence type="ECO:0000313" key="7">
    <source>
        <dbReference type="Proteomes" id="UP000318878"/>
    </source>
</evidence>
<keyword evidence="1" id="KW-0805">Transcription regulation</keyword>
<reference evidence="6 7" key="1">
    <citation type="submission" date="2019-02" db="EMBL/GenBank/DDBJ databases">
        <title>Deep-cultivation of Planctomycetes and their phenomic and genomic characterization uncovers novel biology.</title>
        <authorList>
            <person name="Wiegand S."/>
            <person name="Jogler M."/>
            <person name="Boedeker C."/>
            <person name="Pinto D."/>
            <person name="Vollmers J."/>
            <person name="Rivas-Marin E."/>
            <person name="Kohn T."/>
            <person name="Peeters S.H."/>
            <person name="Heuer A."/>
            <person name="Rast P."/>
            <person name="Oberbeckmann S."/>
            <person name="Bunk B."/>
            <person name="Jeske O."/>
            <person name="Meyerdierks A."/>
            <person name="Storesund J.E."/>
            <person name="Kallscheuer N."/>
            <person name="Luecker S."/>
            <person name="Lage O.M."/>
            <person name="Pohl T."/>
            <person name="Merkel B.J."/>
            <person name="Hornburger P."/>
            <person name="Mueller R.-W."/>
            <person name="Bruemmer F."/>
            <person name="Labrenz M."/>
            <person name="Spormann A.M."/>
            <person name="Op Den Camp H."/>
            <person name="Overmann J."/>
            <person name="Amann R."/>
            <person name="Jetten M.S.M."/>
            <person name="Mascher T."/>
            <person name="Medema M.H."/>
            <person name="Devos D.P."/>
            <person name="Kaster A.-K."/>
            <person name="Ovreas L."/>
            <person name="Rohde M."/>
            <person name="Galperin M.Y."/>
            <person name="Jogler C."/>
        </authorList>
    </citation>
    <scope>NUCLEOTIDE SEQUENCE [LARGE SCALE GENOMIC DNA]</scope>
    <source>
        <strain evidence="6 7">Enr8</strain>
    </source>
</reference>
<proteinExistence type="predicted"/>
<dbReference type="Pfam" id="PF04542">
    <property type="entry name" value="Sigma70_r2"/>
    <property type="match status" value="1"/>
</dbReference>
<dbReference type="Gene3D" id="1.10.1740.10">
    <property type="match status" value="1"/>
</dbReference>
<dbReference type="GO" id="GO:0006352">
    <property type="term" value="P:DNA-templated transcription initiation"/>
    <property type="evidence" value="ECO:0007669"/>
    <property type="project" value="InterPro"/>
</dbReference>
<dbReference type="RefSeq" id="WP_146431790.1">
    <property type="nucleotide sequence ID" value="NZ_SJPF01000003.1"/>
</dbReference>
<keyword evidence="7" id="KW-1185">Reference proteome</keyword>
<evidence type="ECO:0000256" key="1">
    <source>
        <dbReference type="ARBA" id="ARBA00023015"/>
    </source>
</evidence>
<dbReference type="AlphaFoldDB" id="A0A5C5V3V8"/>
<organism evidence="6 7">
    <name type="scientific">Blastopirellula retiformator</name>
    <dbReference type="NCBI Taxonomy" id="2527970"/>
    <lineage>
        <taxon>Bacteria</taxon>
        <taxon>Pseudomonadati</taxon>
        <taxon>Planctomycetota</taxon>
        <taxon>Planctomycetia</taxon>
        <taxon>Pirellulales</taxon>
        <taxon>Pirellulaceae</taxon>
        <taxon>Blastopirellula</taxon>
    </lineage>
</organism>
<evidence type="ECO:0000259" key="5">
    <source>
        <dbReference type="Pfam" id="PF04542"/>
    </source>
</evidence>
<evidence type="ECO:0000256" key="4">
    <source>
        <dbReference type="ARBA" id="ARBA00023163"/>
    </source>
</evidence>
<name>A0A5C5V3V8_9BACT</name>
<dbReference type="Proteomes" id="UP000318878">
    <property type="component" value="Unassembled WGS sequence"/>
</dbReference>
<feature type="domain" description="RNA polymerase sigma-70 region 2" evidence="5">
    <location>
        <begin position="28"/>
        <end position="94"/>
    </location>
</feature>